<evidence type="ECO:0000313" key="1">
    <source>
        <dbReference type="EMBL" id="SOY63280.1"/>
    </source>
</evidence>
<accession>A0A975X9Y9</accession>
<dbReference type="Proteomes" id="UP000256780">
    <property type="component" value="Chromosome CBM2587_b"/>
</dbReference>
<dbReference type="AlphaFoldDB" id="A0A975X9Y9"/>
<protein>
    <submittedName>
        <fullName evidence="1">Uncharacterized protein</fullName>
    </submittedName>
</protein>
<evidence type="ECO:0000313" key="2">
    <source>
        <dbReference type="Proteomes" id="UP000256780"/>
    </source>
</evidence>
<reference evidence="1 2" key="1">
    <citation type="submission" date="2018-01" db="EMBL/GenBank/DDBJ databases">
        <authorList>
            <person name="Clerissi C."/>
        </authorList>
    </citation>
    <scope>NUCLEOTIDE SEQUENCE [LARGE SCALE GENOMIC DNA]</scope>
    <source>
        <strain evidence="1">Cupriavidus sp. LMG 19464</strain>
    </source>
</reference>
<proteinExistence type="predicted"/>
<organism evidence="1 2">
    <name type="scientific">Cupriavidus taiwanensis</name>
    <dbReference type="NCBI Taxonomy" id="164546"/>
    <lineage>
        <taxon>Bacteria</taxon>
        <taxon>Pseudomonadati</taxon>
        <taxon>Pseudomonadota</taxon>
        <taxon>Betaproteobacteria</taxon>
        <taxon>Burkholderiales</taxon>
        <taxon>Burkholderiaceae</taxon>
        <taxon>Cupriavidus</taxon>
    </lineage>
</organism>
<dbReference type="EMBL" id="OFSQ01000035">
    <property type="protein sequence ID" value="SOY63280.1"/>
    <property type="molecule type" value="Genomic_DNA"/>
</dbReference>
<sequence length="22" mass="2655">MCEPLQRVDIVRFSDLRGMLYI</sequence>
<gene>
    <name evidence="1" type="ORF">CBM2587_B60292</name>
</gene>
<comment type="caution">
    <text evidence="1">The sequence shown here is derived from an EMBL/GenBank/DDBJ whole genome shotgun (WGS) entry which is preliminary data.</text>
</comment>
<name>A0A975X9Y9_9BURK</name>